<dbReference type="GO" id="GO:0006355">
    <property type="term" value="P:regulation of DNA-templated transcription"/>
    <property type="evidence" value="ECO:0007669"/>
    <property type="project" value="InterPro"/>
</dbReference>
<dbReference type="GO" id="GO:0032993">
    <property type="term" value="C:protein-DNA complex"/>
    <property type="evidence" value="ECO:0007669"/>
    <property type="project" value="TreeGrafter"/>
</dbReference>
<dbReference type="CDD" id="cd17536">
    <property type="entry name" value="REC_YesN-like"/>
    <property type="match status" value="1"/>
</dbReference>
<feature type="modified residue" description="4-aspartylphosphate" evidence="6">
    <location>
        <position position="61"/>
    </location>
</feature>
<accession>A0A1D7TM01</accession>
<dbReference type="InterPro" id="IPR001867">
    <property type="entry name" value="OmpR/PhoB-type_DNA-bd"/>
</dbReference>
<dbReference type="Proteomes" id="UP000094609">
    <property type="component" value="Chromosome"/>
</dbReference>
<evidence type="ECO:0000256" key="3">
    <source>
        <dbReference type="ARBA" id="ARBA00023015"/>
    </source>
</evidence>
<evidence type="ECO:0000256" key="2">
    <source>
        <dbReference type="ARBA" id="ARBA00023012"/>
    </source>
</evidence>
<dbReference type="EMBL" id="CP017111">
    <property type="protein sequence ID" value="AOO66028.1"/>
    <property type="molecule type" value="Genomic_DNA"/>
</dbReference>
<dbReference type="SMART" id="SM00448">
    <property type="entry name" value="REC"/>
    <property type="match status" value="1"/>
</dbReference>
<evidence type="ECO:0000256" key="6">
    <source>
        <dbReference type="PROSITE-ProRule" id="PRU00169"/>
    </source>
</evidence>
<dbReference type="STRING" id="1193502.SHALO_2267"/>
<proteinExistence type="predicted"/>
<name>A0A1D7TM01_9BACT</name>
<keyword evidence="11" id="KW-1185">Reference proteome</keyword>
<dbReference type="GO" id="GO:0005829">
    <property type="term" value="C:cytosol"/>
    <property type="evidence" value="ECO:0007669"/>
    <property type="project" value="TreeGrafter"/>
</dbReference>
<feature type="domain" description="OmpR/PhoB-type" evidence="9">
    <location>
        <begin position="131"/>
        <end position="225"/>
    </location>
</feature>
<dbReference type="PANTHER" id="PTHR48111:SF1">
    <property type="entry name" value="TWO-COMPONENT RESPONSE REGULATOR ORR33"/>
    <property type="match status" value="1"/>
</dbReference>
<dbReference type="PROSITE" id="PS51755">
    <property type="entry name" value="OMPR_PHOB"/>
    <property type="match status" value="1"/>
</dbReference>
<keyword evidence="4 7" id="KW-0238">DNA-binding</keyword>
<dbReference type="KEGG" id="shal:SHALO_2267"/>
<dbReference type="RefSeq" id="WP_025345604.1">
    <property type="nucleotide sequence ID" value="NZ_CP017111.1"/>
</dbReference>
<dbReference type="InterPro" id="IPR036388">
    <property type="entry name" value="WH-like_DNA-bd_sf"/>
</dbReference>
<dbReference type="Gene3D" id="3.40.50.2300">
    <property type="match status" value="1"/>
</dbReference>
<protein>
    <submittedName>
        <fullName evidence="10">Putative two-component response regulator</fullName>
    </submittedName>
</protein>
<dbReference type="Gene3D" id="1.10.10.10">
    <property type="entry name" value="Winged helix-like DNA-binding domain superfamily/Winged helix DNA-binding domain"/>
    <property type="match status" value="1"/>
</dbReference>
<organism evidence="10 11">
    <name type="scientific">Sulfurospirillum halorespirans DSM 13726</name>
    <dbReference type="NCBI Taxonomy" id="1193502"/>
    <lineage>
        <taxon>Bacteria</taxon>
        <taxon>Pseudomonadati</taxon>
        <taxon>Campylobacterota</taxon>
        <taxon>Epsilonproteobacteria</taxon>
        <taxon>Campylobacterales</taxon>
        <taxon>Sulfurospirillaceae</taxon>
        <taxon>Sulfurospirillum</taxon>
    </lineage>
</organism>
<evidence type="ECO:0000259" key="8">
    <source>
        <dbReference type="PROSITE" id="PS50110"/>
    </source>
</evidence>
<keyword evidence="5" id="KW-0804">Transcription</keyword>
<feature type="DNA-binding region" description="OmpR/PhoB-type" evidence="7">
    <location>
        <begin position="131"/>
        <end position="225"/>
    </location>
</feature>
<keyword evidence="1 6" id="KW-0597">Phosphoprotein</keyword>
<sequence length="225" mass="25867">MEASLEALKSMSVLCVEDEEGIRARLAKTLSYYFGTVYEARHGFEGLALYEAHHPDLIISDIGMNGMSGVELVATIRQNDKQTPIIMLTAYSKEEYLMELINLKIDHFILKPANAERLLEGIKRALDGKLIGRIKLGRDLLFSPLERKLFLKELEISLNKREKDFLLLLLQNQKKITTYAQIEDTLWDGKVMSSEALKTFIKDLRKKVTIEFLENLPQEGYRLIF</sequence>
<dbReference type="PATRIC" id="fig|1193502.14.peg.2295"/>
<dbReference type="PROSITE" id="PS50110">
    <property type="entry name" value="RESPONSE_REGULATORY"/>
    <property type="match status" value="1"/>
</dbReference>
<feature type="domain" description="Response regulatory" evidence="8">
    <location>
        <begin position="12"/>
        <end position="126"/>
    </location>
</feature>
<dbReference type="InterPro" id="IPR001789">
    <property type="entry name" value="Sig_transdc_resp-reg_receiver"/>
</dbReference>
<dbReference type="InterPro" id="IPR011006">
    <property type="entry name" value="CheY-like_superfamily"/>
</dbReference>
<gene>
    <name evidence="10" type="ORF">SHALO_2267</name>
</gene>
<reference evidence="11" key="1">
    <citation type="submission" date="2016-08" db="EMBL/GenBank/DDBJ databases">
        <title>Complete genome sequence of the organohalide-respiring Epsilonproteobacterium Sulfurospirillum halorespirans.</title>
        <authorList>
            <person name="Goris T."/>
            <person name="Zimmermann J."/>
            <person name="Schenz B."/>
            <person name="Lemos M."/>
            <person name="Hackermueller J."/>
            <person name="Diekert G."/>
        </authorList>
    </citation>
    <scope>NUCLEOTIDE SEQUENCE [LARGE SCALE GENOMIC DNA]</scope>
    <source>
        <strain>DSM 13726</strain>
        <strain evidence="11">PCE-M2</strain>
    </source>
</reference>
<dbReference type="PANTHER" id="PTHR48111">
    <property type="entry name" value="REGULATOR OF RPOS"/>
    <property type="match status" value="1"/>
</dbReference>
<evidence type="ECO:0000256" key="4">
    <source>
        <dbReference type="ARBA" id="ARBA00023125"/>
    </source>
</evidence>
<evidence type="ECO:0000313" key="11">
    <source>
        <dbReference type="Proteomes" id="UP000094609"/>
    </source>
</evidence>
<evidence type="ECO:0000259" key="9">
    <source>
        <dbReference type="PROSITE" id="PS51755"/>
    </source>
</evidence>
<dbReference type="GO" id="GO:0000976">
    <property type="term" value="F:transcription cis-regulatory region binding"/>
    <property type="evidence" value="ECO:0007669"/>
    <property type="project" value="TreeGrafter"/>
</dbReference>
<evidence type="ECO:0000256" key="7">
    <source>
        <dbReference type="PROSITE-ProRule" id="PRU01091"/>
    </source>
</evidence>
<dbReference type="GO" id="GO:0000156">
    <property type="term" value="F:phosphorelay response regulator activity"/>
    <property type="evidence" value="ECO:0007669"/>
    <property type="project" value="TreeGrafter"/>
</dbReference>
<dbReference type="Pfam" id="PF00486">
    <property type="entry name" value="Trans_reg_C"/>
    <property type="match status" value="1"/>
</dbReference>
<dbReference type="Pfam" id="PF00072">
    <property type="entry name" value="Response_reg"/>
    <property type="match status" value="1"/>
</dbReference>
<dbReference type="InterPro" id="IPR039420">
    <property type="entry name" value="WalR-like"/>
</dbReference>
<evidence type="ECO:0000313" key="10">
    <source>
        <dbReference type="EMBL" id="AOO66028.1"/>
    </source>
</evidence>
<keyword evidence="3" id="KW-0805">Transcription regulation</keyword>
<evidence type="ECO:0000256" key="5">
    <source>
        <dbReference type="ARBA" id="ARBA00023163"/>
    </source>
</evidence>
<dbReference type="SUPFAM" id="SSF52172">
    <property type="entry name" value="CheY-like"/>
    <property type="match status" value="1"/>
</dbReference>
<dbReference type="AlphaFoldDB" id="A0A1D7TM01"/>
<evidence type="ECO:0000256" key="1">
    <source>
        <dbReference type="ARBA" id="ARBA00022553"/>
    </source>
</evidence>
<dbReference type="SMART" id="SM00862">
    <property type="entry name" value="Trans_reg_C"/>
    <property type="match status" value="1"/>
</dbReference>
<keyword evidence="2" id="KW-0902">Two-component regulatory system</keyword>